<proteinExistence type="predicted"/>
<sequence length="361" mass="37068">MTPPPVTIADVARHAGVSASTVSYVLSGKRAISAVTREKVLASVRVLGFHPHAGARALAGNRSNIIALALPLRAGQNVPVVMRFAAAVVDAARSCDYDVLLVTADEGAAGLRRVAGSALADGLILMDVETDDERVPALRDLNRPSVLIGLPADPAGLICVDLDFTRAGEMCVEHLAALGHRRVALLGAPQAVYDRGAGFAHRTREGVRAAAARCGVEAYAVPLEPVFPAVLAALAELSGATALIVHNESALDHVLTALRTLGRSVPGDVSVLAICPDDVALAVTPHVTNVEVPAAALGRLAVERLLARPGDGDGPGATLLPPALTTRLSCDRPGRAVRQFSSESSTAGERGGDATRTAAPG</sequence>
<dbReference type="EMBL" id="JACHMF010000001">
    <property type="protein sequence ID" value="MBB4692268.1"/>
    <property type="molecule type" value="Genomic_DNA"/>
</dbReference>
<reference evidence="6 7" key="1">
    <citation type="submission" date="2020-08" db="EMBL/GenBank/DDBJ databases">
        <title>Sequencing the genomes of 1000 actinobacteria strains.</title>
        <authorList>
            <person name="Klenk H.-P."/>
        </authorList>
    </citation>
    <scope>NUCLEOTIDE SEQUENCE [LARGE SCALE GENOMIC DNA]</scope>
    <source>
        <strain evidence="6 7">DSM 45518</strain>
    </source>
</reference>
<protein>
    <submittedName>
        <fullName evidence="6">DNA-binding LacI/PurR family transcriptional regulator</fullName>
    </submittedName>
</protein>
<organism evidence="6 7">
    <name type="scientific">Paractinoplanes abujensis</name>
    <dbReference type="NCBI Taxonomy" id="882441"/>
    <lineage>
        <taxon>Bacteria</taxon>
        <taxon>Bacillati</taxon>
        <taxon>Actinomycetota</taxon>
        <taxon>Actinomycetes</taxon>
        <taxon>Micromonosporales</taxon>
        <taxon>Micromonosporaceae</taxon>
        <taxon>Paractinoplanes</taxon>
    </lineage>
</organism>
<dbReference type="InterPro" id="IPR010982">
    <property type="entry name" value="Lambda_DNA-bd_dom_sf"/>
</dbReference>
<dbReference type="AlphaFoldDB" id="A0A7W7CS47"/>
<dbReference type="SUPFAM" id="SSF47413">
    <property type="entry name" value="lambda repressor-like DNA-binding domains"/>
    <property type="match status" value="1"/>
</dbReference>
<dbReference type="CDD" id="cd06267">
    <property type="entry name" value="PBP1_LacI_sugar_binding-like"/>
    <property type="match status" value="1"/>
</dbReference>
<feature type="domain" description="HTH lacI-type" evidence="5">
    <location>
        <begin position="6"/>
        <end position="60"/>
    </location>
</feature>
<keyword evidence="7" id="KW-1185">Reference proteome</keyword>
<dbReference type="Pfam" id="PF13377">
    <property type="entry name" value="Peripla_BP_3"/>
    <property type="match status" value="1"/>
</dbReference>
<dbReference type="CDD" id="cd01392">
    <property type="entry name" value="HTH_LacI"/>
    <property type="match status" value="1"/>
</dbReference>
<evidence type="ECO:0000256" key="3">
    <source>
        <dbReference type="ARBA" id="ARBA00023163"/>
    </source>
</evidence>
<evidence type="ECO:0000259" key="5">
    <source>
        <dbReference type="PROSITE" id="PS50932"/>
    </source>
</evidence>
<feature type="region of interest" description="Disordered" evidence="4">
    <location>
        <begin position="331"/>
        <end position="361"/>
    </location>
</feature>
<evidence type="ECO:0000256" key="4">
    <source>
        <dbReference type="SAM" id="MobiDB-lite"/>
    </source>
</evidence>
<evidence type="ECO:0000313" key="6">
    <source>
        <dbReference type="EMBL" id="MBB4692268.1"/>
    </source>
</evidence>
<keyword evidence="2 6" id="KW-0238">DNA-binding</keyword>
<dbReference type="SUPFAM" id="SSF53822">
    <property type="entry name" value="Periplasmic binding protein-like I"/>
    <property type="match status" value="1"/>
</dbReference>
<keyword evidence="3" id="KW-0804">Transcription</keyword>
<dbReference type="PROSITE" id="PS00356">
    <property type="entry name" value="HTH_LACI_1"/>
    <property type="match status" value="1"/>
</dbReference>
<comment type="caution">
    <text evidence="6">The sequence shown here is derived from an EMBL/GenBank/DDBJ whole genome shotgun (WGS) entry which is preliminary data.</text>
</comment>
<dbReference type="Gene3D" id="1.10.260.40">
    <property type="entry name" value="lambda repressor-like DNA-binding domains"/>
    <property type="match status" value="1"/>
</dbReference>
<dbReference type="RefSeq" id="WP_184951004.1">
    <property type="nucleotide sequence ID" value="NZ_BOMC01000079.1"/>
</dbReference>
<dbReference type="PROSITE" id="PS50932">
    <property type="entry name" value="HTH_LACI_2"/>
    <property type="match status" value="1"/>
</dbReference>
<dbReference type="SMART" id="SM00354">
    <property type="entry name" value="HTH_LACI"/>
    <property type="match status" value="1"/>
</dbReference>
<gene>
    <name evidence="6" type="ORF">BKA14_002416</name>
</gene>
<dbReference type="PANTHER" id="PTHR30146:SF153">
    <property type="entry name" value="LACTOSE OPERON REPRESSOR"/>
    <property type="match status" value="1"/>
</dbReference>
<evidence type="ECO:0000313" key="7">
    <source>
        <dbReference type="Proteomes" id="UP000542742"/>
    </source>
</evidence>
<dbReference type="PANTHER" id="PTHR30146">
    <property type="entry name" value="LACI-RELATED TRANSCRIPTIONAL REPRESSOR"/>
    <property type="match status" value="1"/>
</dbReference>
<dbReference type="InterPro" id="IPR028082">
    <property type="entry name" value="Peripla_BP_I"/>
</dbReference>
<dbReference type="Pfam" id="PF00356">
    <property type="entry name" value="LacI"/>
    <property type="match status" value="1"/>
</dbReference>
<evidence type="ECO:0000256" key="1">
    <source>
        <dbReference type="ARBA" id="ARBA00023015"/>
    </source>
</evidence>
<dbReference type="InterPro" id="IPR000843">
    <property type="entry name" value="HTH_LacI"/>
</dbReference>
<dbReference type="Gene3D" id="3.40.50.2300">
    <property type="match status" value="2"/>
</dbReference>
<dbReference type="GO" id="GO:0000976">
    <property type="term" value="F:transcription cis-regulatory region binding"/>
    <property type="evidence" value="ECO:0007669"/>
    <property type="project" value="TreeGrafter"/>
</dbReference>
<evidence type="ECO:0000256" key="2">
    <source>
        <dbReference type="ARBA" id="ARBA00023125"/>
    </source>
</evidence>
<dbReference type="GO" id="GO:0003700">
    <property type="term" value="F:DNA-binding transcription factor activity"/>
    <property type="evidence" value="ECO:0007669"/>
    <property type="project" value="TreeGrafter"/>
</dbReference>
<keyword evidence="1" id="KW-0805">Transcription regulation</keyword>
<accession>A0A7W7CS47</accession>
<name>A0A7W7CS47_9ACTN</name>
<dbReference type="Proteomes" id="UP000542742">
    <property type="component" value="Unassembled WGS sequence"/>
</dbReference>
<dbReference type="InterPro" id="IPR046335">
    <property type="entry name" value="LacI/GalR-like_sensor"/>
</dbReference>